<sequence>MSNSLPESLKTASHRPPVGGTTSDSDSSDISDHSEFTVRRKASKASERNLSIIPHAGLRWVYPTTALTRAVEAENPKRQPRGRENSISDEADVTAPTPQRGSKPPPMFVQNKDRWTELRKMQTKHSNFAST</sequence>
<name>A0A4C1W9B1_EUMVA</name>
<feature type="compositionally biased region" description="Basic and acidic residues" evidence="1">
    <location>
        <begin position="71"/>
        <end position="86"/>
    </location>
</feature>
<keyword evidence="3" id="KW-1185">Reference proteome</keyword>
<dbReference type="Proteomes" id="UP000299102">
    <property type="component" value="Unassembled WGS sequence"/>
</dbReference>
<evidence type="ECO:0000256" key="1">
    <source>
        <dbReference type="SAM" id="MobiDB-lite"/>
    </source>
</evidence>
<organism evidence="2 3">
    <name type="scientific">Eumeta variegata</name>
    <name type="common">Bagworm moth</name>
    <name type="synonym">Eumeta japonica</name>
    <dbReference type="NCBI Taxonomy" id="151549"/>
    <lineage>
        <taxon>Eukaryota</taxon>
        <taxon>Metazoa</taxon>
        <taxon>Ecdysozoa</taxon>
        <taxon>Arthropoda</taxon>
        <taxon>Hexapoda</taxon>
        <taxon>Insecta</taxon>
        <taxon>Pterygota</taxon>
        <taxon>Neoptera</taxon>
        <taxon>Endopterygota</taxon>
        <taxon>Lepidoptera</taxon>
        <taxon>Glossata</taxon>
        <taxon>Ditrysia</taxon>
        <taxon>Tineoidea</taxon>
        <taxon>Psychidae</taxon>
        <taxon>Oiketicinae</taxon>
        <taxon>Eumeta</taxon>
    </lineage>
</organism>
<accession>A0A4C1W9B1</accession>
<comment type="caution">
    <text evidence="2">The sequence shown here is derived from an EMBL/GenBank/DDBJ whole genome shotgun (WGS) entry which is preliminary data.</text>
</comment>
<evidence type="ECO:0000313" key="3">
    <source>
        <dbReference type="Proteomes" id="UP000299102"/>
    </source>
</evidence>
<reference evidence="2 3" key="1">
    <citation type="journal article" date="2019" name="Commun. Biol.">
        <title>The bagworm genome reveals a unique fibroin gene that provides high tensile strength.</title>
        <authorList>
            <person name="Kono N."/>
            <person name="Nakamura H."/>
            <person name="Ohtoshi R."/>
            <person name="Tomita M."/>
            <person name="Numata K."/>
            <person name="Arakawa K."/>
        </authorList>
    </citation>
    <scope>NUCLEOTIDE SEQUENCE [LARGE SCALE GENOMIC DNA]</scope>
</reference>
<dbReference type="EMBL" id="BGZK01000488">
    <property type="protein sequence ID" value="GBP46724.1"/>
    <property type="molecule type" value="Genomic_DNA"/>
</dbReference>
<protein>
    <submittedName>
        <fullName evidence="2">Uncharacterized protein</fullName>
    </submittedName>
</protein>
<feature type="region of interest" description="Disordered" evidence="1">
    <location>
        <begin position="70"/>
        <end position="109"/>
    </location>
</feature>
<evidence type="ECO:0000313" key="2">
    <source>
        <dbReference type="EMBL" id="GBP46724.1"/>
    </source>
</evidence>
<proteinExistence type="predicted"/>
<feature type="region of interest" description="Disordered" evidence="1">
    <location>
        <begin position="1"/>
        <end position="49"/>
    </location>
</feature>
<gene>
    <name evidence="2" type="ORF">EVAR_86977_1</name>
</gene>
<dbReference type="AlphaFoldDB" id="A0A4C1W9B1"/>